<evidence type="ECO:0000313" key="3">
    <source>
        <dbReference type="EMBL" id="KAF2737266.1"/>
    </source>
</evidence>
<dbReference type="EMBL" id="ML996117">
    <property type="protein sequence ID" value="KAF2737266.1"/>
    <property type="molecule type" value="Genomic_DNA"/>
</dbReference>
<feature type="region of interest" description="Disordered" evidence="1">
    <location>
        <begin position="1"/>
        <end position="30"/>
    </location>
</feature>
<keyword evidence="2" id="KW-0472">Membrane</keyword>
<feature type="compositionally biased region" description="Basic and acidic residues" evidence="1">
    <location>
        <begin position="79"/>
        <end position="89"/>
    </location>
</feature>
<name>A0A9P4V5B3_9PLEO</name>
<comment type="caution">
    <text evidence="3">The sequence shown here is derived from an EMBL/GenBank/DDBJ whole genome shotgun (WGS) entry which is preliminary data.</text>
</comment>
<dbReference type="Proteomes" id="UP000799444">
    <property type="component" value="Unassembled WGS sequence"/>
</dbReference>
<feature type="transmembrane region" description="Helical" evidence="2">
    <location>
        <begin position="148"/>
        <end position="170"/>
    </location>
</feature>
<keyword evidence="2" id="KW-1133">Transmembrane helix</keyword>
<keyword evidence="4" id="KW-1185">Reference proteome</keyword>
<proteinExistence type="predicted"/>
<feature type="compositionally biased region" description="Low complexity" evidence="1">
    <location>
        <begin position="1"/>
        <end position="16"/>
    </location>
</feature>
<feature type="region of interest" description="Disordered" evidence="1">
    <location>
        <begin position="79"/>
        <end position="105"/>
    </location>
</feature>
<reference evidence="3" key="1">
    <citation type="journal article" date="2020" name="Stud. Mycol.">
        <title>101 Dothideomycetes genomes: a test case for predicting lifestyles and emergence of pathogens.</title>
        <authorList>
            <person name="Haridas S."/>
            <person name="Albert R."/>
            <person name="Binder M."/>
            <person name="Bloem J."/>
            <person name="Labutti K."/>
            <person name="Salamov A."/>
            <person name="Andreopoulos B."/>
            <person name="Baker S."/>
            <person name="Barry K."/>
            <person name="Bills G."/>
            <person name="Bluhm B."/>
            <person name="Cannon C."/>
            <person name="Castanera R."/>
            <person name="Culley D."/>
            <person name="Daum C."/>
            <person name="Ezra D."/>
            <person name="Gonzalez J."/>
            <person name="Henrissat B."/>
            <person name="Kuo A."/>
            <person name="Liang C."/>
            <person name="Lipzen A."/>
            <person name="Lutzoni F."/>
            <person name="Magnuson J."/>
            <person name="Mondo S."/>
            <person name="Nolan M."/>
            <person name="Ohm R."/>
            <person name="Pangilinan J."/>
            <person name="Park H.-J."/>
            <person name="Ramirez L."/>
            <person name="Alfaro M."/>
            <person name="Sun H."/>
            <person name="Tritt A."/>
            <person name="Yoshinaga Y."/>
            <person name="Zwiers L.-H."/>
            <person name="Turgeon B."/>
            <person name="Goodwin S."/>
            <person name="Spatafora J."/>
            <person name="Crous P."/>
            <person name="Grigoriev I."/>
        </authorList>
    </citation>
    <scope>NUCLEOTIDE SEQUENCE</scope>
    <source>
        <strain evidence="3">CBS 125425</strain>
    </source>
</reference>
<gene>
    <name evidence="3" type="ORF">EJ04DRAFT_510375</name>
</gene>
<evidence type="ECO:0000313" key="4">
    <source>
        <dbReference type="Proteomes" id="UP000799444"/>
    </source>
</evidence>
<protein>
    <submittedName>
        <fullName evidence="3">Uncharacterized protein</fullName>
    </submittedName>
</protein>
<dbReference type="AlphaFoldDB" id="A0A9P4V5B3"/>
<keyword evidence="2" id="KW-0812">Transmembrane</keyword>
<sequence length="171" mass="19002">MEASSSQSFATAQSDQTLASSSAFQPTHPDILHSSSVSAALYHPQAPNRLIKIQSSSDGGVTLETHDAQAAMRRLLDRDLERQRYHDEPTNEQLENYDDDSDSDSSITIAQASLGGGPRRYDWQDEVKGFLNRLRNIDLDDYAELIEWMLIFAIFVIVATAVGAMIWVAVQ</sequence>
<accession>A0A9P4V5B3</accession>
<organism evidence="3 4">
    <name type="scientific">Polyplosphaeria fusca</name>
    <dbReference type="NCBI Taxonomy" id="682080"/>
    <lineage>
        <taxon>Eukaryota</taxon>
        <taxon>Fungi</taxon>
        <taxon>Dikarya</taxon>
        <taxon>Ascomycota</taxon>
        <taxon>Pezizomycotina</taxon>
        <taxon>Dothideomycetes</taxon>
        <taxon>Pleosporomycetidae</taxon>
        <taxon>Pleosporales</taxon>
        <taxon>Tetraplosphaeriaceae</taxon>
        <taxon>Polyplosphaeria</taxon>
    </lineage>
</organism>
<evidence type="ECO:0000256" key="1">
    <source>
        <dbReference type="SAM" id="MobiDB-lite"/>
    </source>
</evidence>
<evidence type="ECO:0000256" key="2">
    <source>
        <dbReference type="SAM" id="Phobius"/>
    </source>
</evidence>